<name>A0A8T2QYZ4_CERRI</name>
<accession>A0A8T2QYZ4</accession>
<feature type="non-terminal residue" evidence="1">
    <location>
        <position position="151"/>
    </location>
</feature>
<dbReference type="AlphaFoldDB" id="A0A8T2QYZ4"/>
<evidence type="ECO:0000313" key="2">
    <source>
        <dbReference type="Proteomes" id="UP000825935"/>
    </source>
</evidence>
<proteinExistence type="predicted"/>
<reference evidence="1" key="1">
    <citation type="submission" date="2021-08" db="EMBL/GenBank/DDBJ databases">
        <title>WGS assembly of Ceratopteris richardii.</title>
        <authorList>
            <person name="Marchant D.B."/>
            <person name="Chen G."/>
            <person name="Jenkins J."/>
            <person name="Shu S."/>
            <person name="Leebens-Mack J."/>
            <person name="Grimwood J."/>
            <person name="Schmutz J."/>
            <person name="Soltis P."/>
            <person name="Soltis D."/>
            <person name="Chen Z.-H."/>
        </authorList>
    </citation>
    <scope>NUCLEOTIDE SEQUENCE</scope>
    <source>
        <strain evidence="1">Whitten #5841</strain>
        <tissue evidence="1">Leaf</tissue>
    </source>
</reference>
<protein>
    <recommendedName>
        <fullName evidence="3">Reverse transcriptase</fullName>
    </recommendedName>
</protein>
<dbReference type="GO" id="GO:0003676">
    <property type="term" value="F:nucleic acid binding"/>
    <property type="evidence" value="ECO:0007669"/>
    <property type="project" value="InterPro"/>
</dbReference>
<dbReference type="EMBL" id="CM035436">
    <property type="protein sequence ID" value="KAH7288698.1"/>
    <property type="molecule type" value="Genomic_DNA"/>
</dbReference>
<gene>
    <name evidence="1" type="ORF">KP509_31G037300</name>
</gene>
<evidence type="ECO:0008006" key="3">
    <source>
        <dbReference type="Google" id="ProtNLM"/>
    </source>
</evidence>
<dbReference type="OrthoDB" id="1744372at2759"/>
<dbReference type="PANTHER" id="PTHR48475:SF1">
    <property type="entry name" value="RNASE H TYPE-1 DOMAIN-CONTAINING PROTEIN"/>
    <property type="match status" value="1"/>
</dbReference>
<organism evidence="1 2">
    <name type="scientific">Ceratopteris richardii</name>
    <name type="common">Triangle waterfern</name>
    <dbReference type="NCBI Taxonomy" id="49495"/>
    <lineage>
        <taxon>Eukaryota</taxon>
        <taxon>Viridiplantae</taxon>
        <taxon>Streptophyta</taxon>
        <taxon>Embryophyta</taxon>
        <taxon>Tracheophyta</taxon>
        <taxon>Polypodiopsida</taxon>
        <taxon>Polypodiidae</taxon>
        <taxon>Polypodiales</taxon>
        <taxon>Pteridineae</taxon>
        <taxon>Pteridaceae</taxon>
        <taxon>Parkerioideae</taxon>
        <taxon>Ceratopteris</taxon>
    </lineage>
</organism>
<sequence length="151" mass="17742">MCHQKPTTWDIAYLGVIWAYRTSYKATTGHTPFQLLYGIEAIAPLEFIQGSTRVGTQKINSWSKQTQCFTIHLVEELKMRARENIKTSRLRRKQHHDRYLWKRTIQEGSLVLLYQPNLVNRKVNKLITGWRGPYKVIQLLPQGAVNLPHWK</sequence>
<dbReference type="Proteomes" id="UP000825935">
    <property type="component" value="Chromosome 31"/>
</dbReference>
<dbReference type="PANTHER" id="PTHR48475">
    <property type="entry name" value="RIBONUCLEASE H"/>
    <property type="match status" value="1"/>
</dbReference>
<comment type="caution">
    <text evidence="1">The sequence shown here is derived from an EMBL/GenBank/DDBJ whole genome shotgun (WGS) entry which is preliminary data.</text>
</comment>
<dbReference type="InterPro" id="IPR036397">
    <property type="entry name" value="RNaseH_sf"/>
</dbReference>
<evidence type="ECO:0000313" key="1">
    <source>
        <dbReference type="EMBL" id="KAH7288698.1"/>
    </source>
</evidence>
<dbReference type="Gene3D" id="3.30.420.10">
    <property type="entry name" value="Ribonuclease H-like superfamily/Ribonuclease H"/>
    <property type="match status" value="1"/>
</dbReference>
<keyword evidence="2" id="KW-1185">Reference proteome</keyword>